<keyword evidence="3" id="KW-1185">Reference proteome</keyword>
<dbReference type="Proteomes" id="UP000199263">
    <property type="component" value="Unassembled WGS sequence"/>
</dbReference>
<dbReference type="EMBL" id="FOMG01000005">
    <property type="protein sequence ID" value="SFC55803.1"/>
    <property type="molecule type" value="Genomic_DNA"/>
</dbReference>
<accession>A0A1I1KCI4</accession>
<dbReference type="STRING" id="119641.SAMN05421842_10566"/>
<organism evidence="2 3">
    <name type="scientific">Clostridium uliginosum</name>
    <dbReference type="NCBI Taxonomy" id="119641"/>
    <lineage>
        <taxon>Bacteria</taxon>
        <taxon>Bacillati</taxon>
        <taxon>Bacillota</taxon>
        <taxon>Clostridia</taxon>
        <taxon>Eubacteriales</taxon>
        <taxon>Clostridiaceae</taxon>
        <taxon>Clostridium</taxon>
    </lineage>
</organism>
<evidence type="ECO:0000313" key="2">
    <source>
        <dbReference type="EMBL" id="SFC55803.1"/>
    </source>
</evidence>
<proteinExistence type="predicted"/>
<gene>
    <name evidence="2" type="ORF">SAMN05421842_10566</name>
</gene>
<sequence>MDNNKSRLKDRPKSNAELRKMDPKDNSDLGIIEGKKIGAPSHKEKDHL</sequence>
<name>A0A1I1KCI4_9CLOT</name>
<reference evidence="2 3" key="1">
    <citation type="submission" date="2016-10" db="EMBL/GenBank/DDBJ databases">
        <authorList>
            <person name="de Groot N.N."/>
        </authorList>
    </citation>
    <scope>NUCLEOTIDE SEQUENCE [LARGE SCALE GENOMIC DNA]</scope>
    <source>
        <strain evidence="2 3">DSM 12992</strain>
    </source>
</reference>
<feature type="region of interest" description="Disordered" evidence="1">
    <location>
        <begin position="1"/>
        <end position="48"/>
    </location>
</feature>
<dbReference type="AlphaFoldDB" id="A0A1I1KCI4"/>
<protein>
    <submittedName>
        <fullName evidence="2">Uncharacterized protein</fullName>
    </submittedName>
</protein>
<evidence type="ECO:0000313" key="3">
    <source>
        <dbReference type="Proteomes" id="UP000199263"/>
    </source>
</evidence>
<evidence type="ECO:0000256" key="1">
    <source>
        <dbReference type="SAM" id="MobiDB-lite"/>
    </source>
</evidence>
<dbReference type="RefSeq" id="WP_175559944.1">
    <property type="nucleotide sequence ID" value="NZ_FOMG01000005.1"/>
</dbReference>